<name>A0AAJ0EWB9_9PEZI</name>
<dbReference type="GeneID" id="85462547"/>
<keyword evidence="1" id="KW-0812">Transmembrane</keyword>
<feature type="transmembrane region" description="Helical" evidence="1">
    <location>
        <begin position="191"/>
        <end position="210"/>
    </location>
</feature>
<keyword evidence="1" id="KW-1133">Transmembrane helix</keyword>
<dbReference type="RefSeq" id="XP_060428083.1">
    <property type="nucleotide sequence ID" value="XM_060578021.1"/>
</dbReference>
<dbReference type="Proteomes" id="UP001224890">
    <property type="component" value="Unassembled WGS sequence"/>
</dbReference>
<feature type="transmembrane region" description="Helical" evidence="1">
    <location>
        <begin position="324"/>
        <end position="344"/>
    </location>
</feature>
<keyword evidence="1" id="KW-0472">Membrane</keyword>
<feature type="transmembrane region" description="Helical" evidence="1">
    <location>
        <begin position="257"/>
        <end position="277"/>
    </location>
</feature>
<accession>A0AAJ0EWB9</accession>
<keyword evidence="3" id="KW-1185">Reference proteome</keyword>
<reference evidence="2" key="1">
    <citation type="submission" date="2021-06" db="EMBL/GenBank/DDBJ databases">
        <title>Comparative genomics, transcriptomics and evolutionary studies reveal genomic signatures of adaptation to plant cell wall in hemibiotrophic fungi.</title>
        <authorList>
            <consortium name="DOE Joint Genome Institute"/>
            <person name="Baroncelli R."/>
            <person name="Diaz J.F."/>
            <person name="Benocci T."/>
            <person name="Peng M."/>
            <person name="Battaglia E."/>
            <person name="Haridas S."/>
            <person name="Andreopoulos W."/>
            <person name="Labutti K."/>
            <person name="Pangilinan J."/>
            <person name="Floch G.L."/>
            <person name="Makela M.R."/>
            <person name="Henrissat B."/>
            <person name="Grigoriev I.V."/>
            <person name="Crouch J.A."/>
            <person name="De Vries R.P."/>
            <person name="Sukno S.A."/>
            <person name="Thon M.R."/>
        </authorList>
    </citation>
    <scope>NUCLEOTIDE SEQUENCE</scope>
    <source>
        <strain evidence="2">CBS 193.32</strain>
    </source>
</reference>
<evidence type="ECO:0000256" key="1">
    <source>
        <dbReference type="SAM" id="Phobius"/>
    </source>
</evidence>
<evidence type="ECO:0000313" key="3">
    <source>
        <dbReference type="Proteomes" id="UP001224890"/>
    </source>
</evidence>
<feature type="transmembrane region" description="Helical" evidence="1">
    <location>
        <begin position="222"/>
        <end position="245"/>
    </location>
</feature>
<sequence length="354" mass="38688">MREPVANLRASLIRTSVLIPVPLGPTRFDNVSSTYSRGIEVGDGERRRVVQTLNYLEYRVRCDMDREEALPSPVKDYSIEDSAIEIEGSQRSQLKRMFTIFPYKDMNWIVTMLFLVGSVSFVINAGFGLFPTLEPSLAFETLPTVALPATITIGATMFMTAGILGIFAAFNADRGTLEKSNTKSVDDSTPAIYRPALIGSEAWLWIPSAADFTGLLRTVPFQAGLVMLSGGLILSVAAVAGFPGVLNPMDLFLTQALVFMPQVIGGALFFIANMALVVHVQKDWYKPRILAGEWQGAAWNALASAGFIVTGVLLLNNRIFESSVVGFAASTAFLIGSIIQWYLLMEFHPTNWAA</sequence>
<dbReference type="AlphaFoldDB" id="A0AAJ0EWB9"/>
<organism evidence="2 3">
    <name type="scientific">Colletotrichum godetiae</name>
    <dbReference type="NCBI Taxonomy" id="1209918"/>
    <lineage>
        <taxon>Eukaryota</taxon>
        <taxon>Fungi</taxon>
        <taxon>Dikarya</taxon>
        <taxon>Ascomycota</taxon>
        <taxon>Pezizomycotina</taxon>
        <taxon>Sordariomycetes</taxon>
        <taxon>Hypocreomycetidae</taxon>
        <taxon>Glomerellales</taxon>
        <taxon>Glomerellaceae</taxon>
        <taxon>Colletotrichum</taxon>
        <taxon>Colletotrichum acutatum species complex</taxon>
    </lineage>
</organism>
<feature type="transmembrane region" description="Helical" evidence="1">
    <location>
        <begin position="106"/>
        <end position="127"/>
    </location>
</feature>
<comment type="caution">
    <text evidence="2">The sequence shown here is derived from an EMBL/GenBank/DDBJ whole genome shotgun (WGS) entry which is preliminary data.</text>
</comment>
<evidence type="ECO:0000313" key="2">
    <source>
        <dbReference type="EMBL" id="KAK1674080.1"/>
    </source>
</evidence>
<dbReference type="EMBL" id="JAHMHR010000027">
    <property type="protein sequence ID" value="KAK1674080.1"/>
    <property type="molecule type" value="Genomic_DNA"/>
</dbReference>
<proteinExistence type="predicted"/>
<feature type="transmembrane region" description="Helical" evidence="1">
    <location>
        <begin position="297"/>
        <end position="315"/>
    </location>
</feature>
<feature type="transmembrane region" description="Helical" evidence="1">
    <location>
        <begin position="147"/>
        <end position="170"/>
    </location>
</feature>
<gene>
    <name evidence="2" type="ORF">BDP55DRAFT_705035</name>
</gene>
<protein>
    <recommendedName>
        <fullName evidence="4">Integral membrane protein</fullName>
    </recommendedName>
</protein>
<evidence type="ECO:0008006" key="4">
    <source>
        <dbReference type="Google" id="ProtNLM"/>
    </source>
</evidence>